<dbReference type="AlphaFoldDB" id="A0A1K1QJ17"/>
<dbReference type="FunFam" id="3.60.20.30:FF:000005">
    <property type="entry name" value="N(4)-(Beta-N-acetylglucosaminyl)-L-asparaginase"/>
    <property type="match status" value="1"/>
</dbReference>
<dbReference type="PROSITE" id="PS51318">
    <property type="entry name" value="TAT"/>
    <property type="match status" value="1"/>
</dbReference>
<dbReference type="EMBL" id="CP140154">
    <property type="protein sequence ID" value="WQG89167.1"/>
    <property type="molecule type" value="Genomic_DNA"/>
</dbReference>
<protein>
    <submittedName>
        <fullName evidence="5">N(4)-(Beta-N-acetylglucosaminyl)-L-asparaginase</fullName>
    </submittedName>
    <submittedName>
        <fullName evidence="4">N4-(Beta-N-acetylglucosaminyl)-L-asparaginase</fullName>
    </submittedName>
</protein>
<evidence type="ECO:0000313" key="6">
    <source>
        <dbReference type="Proteomes" id="UP000183788"/>
    </source>
</evidence>
<feature type="binding site" evidence="2">
    <location>
        <begin position="261"/>
        <end position="264"/>
    </location>
    <ligand>
        <name>substrate</name>
    </ligand>
</feature>
<evidence type="ECO:0000313" key="4">
    <source>
        <dbReference type="EMBL" id="SFW59943.1"/>
    </source>
</evidence>
<dbReference type="InterPro" id="IPR006311">
    <property type="entry name" value="TAT_signal"/>
</dbReference>
<accession>A0A1K1QJ17</accession>
<sequence length="351" mass="37817">MQDRRHFLKAAALGAAALSLDGVKSAQALPFVKKDRSTKPIVLSTWDFGRAANLAAWEILKKGGRALDAVEAGVRVPEADPNNHTVGFSGNPDRDGRVTLDACIMDEKGNCGSVASLEHVTHAISVARLVMEKTPHVMLVGDGALQFALSQGFKKENLLTPESEKAWREWLKTSEYKPVMNIENSSYGQGSNPTTFSPRMLPGNEYNHDTIGMVAIDANGDLSGACTTSGMAYKLHGRVGDSPIIGAGLYVDNEIGAATSTGVGEEVIRIVGSHLVVELMRQGYSPEKACKEAVERIVKKGPERAKGLQVGFLAVNKKGEYGAYCLQKGFNYAVLSEKENNVLIDGKSYYK</sequence>
<dbReference type="Proteomes" id="UP001326715">
    <property type="component" value="Chromosome"/>
</dbReference>
<evidence type="ECO:0000256" key="1">
    <source>
        <dbReference type="PIRSR" id="PIRSR600246-1"/>
    </source>
</evidence>
<evidence type="ECO:0000256" key="2">
    <source>
        <dbReference type="PIRSR" id="PIRSR600246-2"/>
    </source>
</evidence>
<dbReference type="NCBIfam" id="TIGR01409">
    <property type="entry name" value="TAT_signal_seq"/>
    <property type="match status" value="1"/>
</dbReference>
<reference evidence="5 7" key="2">
    <citation type="submission" date="2023-11" db="EMBL/GenBank/DDBJ databases">
        <title>MicrobeMod: A computational toolkit for identifying prokaryotic methylation and restriction-modification with nanopore sequencing.</title>
        <authorList>
            <person name="Crits-Christoph A."/>
            <person name="Kang S.C."/>
            <person name="Lee H."/>
            <person name="Ostrov N."/>
        </authorList>
    </citation>
    <scope>NUCLEOTIDE SEQUENCE [LARGE SCALE GENOMIC DNA]</scope>
    <source>
        <strain evidence="5 7">ATCC 23090</strain>
    </source>
</reference>
<name>A0A1K1QJ17_9BACT</name>
<dbReference type="PANTHER" id="PTHR10188">
    <property type="entry name" value="L-ASPARAGINASE"/>
    <property type="match status" value="1"/>
</dbReference>
<dbReference type="InterPro" id="IPR000246">
    <property type="entry name" value="Peptidase_T2"/>
</dbReference>
<reference evidence="4 6" key="1">
    <citation type="submission" date="2016-11" db="EMBL/GenBank/DDBJ databases">
        <authorList>
            <person name="Jaros S."/>
            <person name="Januszkiewicz K."/>
            <person name="Wedrychowicz H."/>
        </authorList>
    </citation>
    <scope>NUCLEOTIDE SEQUENCE [LARGE SCALE GENOMIC DNA]</scope>
    <source>
        <strain evidence="4 6">DSM 784</strain>
    </source>
</reference>
<dbReference type="PANTHER" id="PTHR10188:SF6">
    <property type="entry name" value="N(4)-(BETA-N-ACETYLGLUCOSAMINYL)-L-ASPARAGINASE"/>
    <property type="match status" value="1"/>
</dbReference>
<dbReference type="CDD" id="cd04513">
    <property type="entry name" value="Glycosylasparaginase"/>
    <property type="match status" value="1"/>
</dbReference>
<dbReference type="GO" id="GO:0016811">
    <property type="term" value="F:hydrolase activity, acting on carbon-nitrogen (but not peptide) bonds, in linear amides"/>
    <property type="evidence" value="ECO:0007669"/>
    <property type="project" value="UniProtKB-ARBA"/>
</dbReference>
<dbReference type="InterPro" id="IPR019546">
    <property type="entry name" value="TAT_signal_bac_arc"/>
</dbReference>
<dbReference type="Gene3D" id="3.60.20.30">
    <property type="entry name" value="(Glycosyl)asparaginase"/>
    <property type="match status" value="1"/>
</dbReference>
<keyword evidence="7" id="KW-1185">Reference proteome</keyword>
<feature type="active site" description="Nucleophile" evidence="1">
    <location>
        <position position="210"/>
    </location>
</feature>
<dbReference type="InterPro" id="IPR029055">
    <property type="entry name" value="Ntn_hydrolases_N"/>
</dbReference>
<organism evidence="4 6">
    <name type="scientific">Chitinophaga sancti</name>
    <dbReference type="NCBI Taxonomy" id="1004"/>
    <lineage>
        <taxon>Bacteria</taxon>
        <taxon>Pseudomonadati</taxon>
        <taxon>Bacteroidota</taxon>
        <taxon>Chitinophagia</taxon>
        <taxon>Chitinophagales</taxon>
        <taxon>Chitinophagaceae</taxon>
        <taxon>Chitinophaga</taxon>
    </lineage>
</organism>
<feature type="site" description="Cleavage; by autolysis" evidence="3">
    <location>
        <begin position="209"/>
        <end position="210"/>
    </location>
</feature>
<proteinExistence type="predicted"/>
<dbReference type="Pfam" id="PF01112">
    <property type="entry name" value="Asparaginase_2"/>
    <property type="match status" value="1"/>
</dbReference>
<gene>
    <name evidence="4" type="ORF">SAMN05661012_02822</name>
    <name evidence="5" type="ORF">SR876_30010</name>
</gene>
<dbReference type="Proteomes" id="UP000183788">
    <property type="component" value="Unassembled WGS sequence"/>
</dbReference>
<dbReference type="EMBL" id="FPIZ01000008">
    <property type="protein sequence ID" value="SFW59943.1"/>
    <property type="molecule type" value="Genomic_DNA"/>
</dbReference>
<dbReference type="STRING" id="1004.SAMN05661012_02822"/>
<dbReference type="SUPFAM" id="SSF56235">
    <property type="entry name" value="N-terminal nucleophile aminohydrolases (Ntn hydrolases)"/>
    <property type="match status" value="1"/>
</dbReference>
<evidence type="ECO:0000313" key="7">
    <source>
        <dbReference type="Proteomes" id="UP001326715"/>
    </source>
</evidence>
<evidence type="ECO:0000313" key="5">
    <source>
        <dbReference type="EMBL" id="WQG89167.1"/>
    </source>
</evidence>
<dbReference type="GO" id="GO:0005737">
    <property type="term" value="C:cytoplasm"/>
    <property type="evidence" value="ECO:0007669"/>
    <property type="project" value="TreeGrafter"/>
</dbReference>
<feature type="binding site" evidence="2">
    <location>
        <begin position="238"/>
        <end position="241"/>
    </location>
    <ligand>
        <name>substrate</name>
    </ligand>
</feature>
<dbReference type="RefSeq" id="WP_072361096.1">
    <property type="nucleotide sequence ID" value="NZ_CBHWAX010000032.1"/>
</dbReference>
<evidence type="ECO:0000256" key="3">
    <source>
        <dbReference type="PIRSR" id="PIRSR600246-3"/>
    </source>
</evidence>
<dbReference type="OrthoDB" id="9780217at2"/>